<dbReference type="InterPro" id="IPR003599">
    <property type="entry name" value="Ig_sub"/>
</dbReference>
<dbReference type="SUPFAM" id="SSF49265">
    <property type="entry name" value="Fibronectin type III"/>
    <property type="match status" value="1"/>
</dbReference>
<keyword evidence="7" id="KW-1185">Reference proteome</keyword>
<evidence type="ECO:0000313" key="6">
    <source>
        <dbReference type="Ensembl" id="ENSCMIP00000032400.1"/>
    </source>
</evidence>
<dbReference type="FunFam" id="2.60.40.10:FF:000002">
    <property type="entry name" value="Titin a"/>
    <property type="match status" value="1"/>
</dbReference>
<dbReference type="PANTHER" id="PTHR14340:SF9">
    <property type="entry name" value="FIBRONECTIN TYPE-III DOMAIN-CONTAINING PROTEIN"/>
    <property type="match status" value="1"/>
</dbReference>
<dbReference type="AlphaFoldDB" id="A0A4W3JJV4"/>
<dbReference type="CDD" id="cd00063">
    <property type="entry name" value="FN3"/>
    <property type="match status" value="1"/>
</dbReference>
<keyword evidence="2" id="KW-0393">Immunoglobulin domain</keyword>
<accession>A0A4W3JJV4</accession>
<dbReference type="Pfam" id="PF00041">
    <property type="entry name" value="fn3"/>
    <property type="match status" value="1"/>
</dbReference>
<dbReference type="PROSITE" id="PS50835">
    <property type="entry name" value="IG_LIKE"/>
    <property type="match status" value="1"/>
</dbReference>
<keyword evidence="3" id="KW-0812">Transmembrane</keyword>
<evidence type="ECO:0000313" key="7">
    <source>
        <dbReference type="Proteomes" id="UP000314986"/>
    </source>
</evidence>
<evidence type="ECO:0000259" key="4">
    <source>
        <dbReference type="PROSITE" id="PS50835"/>
    </source>
</evidence>
<dbReference type="FunFam" id="2.60.40.10:FF:000859">
    <property type="entry name" value="Titin b"/>
    <property type="match status" value="1"/>
</dbReference>
<evidence type="ECO:0000256" key="3">
    <source>
        <dbReference type="SAM" id="Phobius"/>
    </source>
</evidence>
<sequence>MRHYIKCKDYYSLINIPTFTLVGEPDPPKKVEVTDGTKSSATVAWLKPLRDGGSKIDGYIVEYQEEGQTEKEWTQYSVVKDLSIVVMGLKEGKKYKFRVAARNIVGSSLPRETEGFFEVKEQLMAPKIIMAENITIKAGKKLRVESHIFGKPAPTFKWQKNDEDVMPSSRLAVHKSKGASVLIIKDVSRSDSGFYNLIAENSSGIASQKVHVVIMGPYLFLYLFYTIIILL</sequence>
<dbReference type="PRINTS" id="PR00014">
    <property type="entry name" value="FNTYPEIII"/>
</dbReference>
<dbReference type="SMART" id="SM00409">
    <property type="entry name" value="IG"/>
    <property type="match status" value="1"/>
</dbReference>
<dbReference type="InterPro" id="IPR007110">
    <property type="entry name" value="Ig-like_dom"/>
</dbReference>
<dbReference type="SUPFAM" id="SSF48726">
    <property type="entry name" value="Immunoglobulin"/>
    <property type="match status" value="1"/>
</dbReference>
<dbReference type="OMA" id="DPDCNAH"/>
<organism evidence="6 7">
    <name type="scientific">Callorhinchus milii</name>
    <name type="common">Ghost shark</name>
    <dbReference type="NCBI Taxonomy" id="7868"/>
    <lineage>
        <taxon>Eukaryota</taxon>
        <taxon>Metazoa</taxon>
        <taxon>Chordata</taxon>
        <taxon>Craniata</taxon>
        <taxon>Vertebrata</taxon>
        <taxon>Chondrichthyes</taxon>
        <taxon>Holocephali</taxon>
        <taxon>Chimaeriformes</taxon>
        <taxon>Callorhinchidae</taxon>
        <taxon>Callorhinchus</taxon>
    </lineage>
</organism>
<dbReference type="InterPro" id="IPR036179">
    <property type="entry name" value="Ig-like_dom_sf"/>
</dbReference>
<feature type="domain" description="Fibronectin type-III" evidence="5">
    <location>
        <begin position="27"/>
        <end position="122"/>
    </location>
</feature>
<dbReference type="STRING" id="7868.ENSCMIP00000032400"/>
<dbReference type="Proteomes" id="UP000314986">
    <property type="component" value="Unassembled WGS sequence"/>
</dbReference>
<name>A0A4W3JJV4_CALMI</name>
<reference evidence="7" key="2">
    <citation type="journal article" date="2007" name="PLoS Biol.">
        <title>Survey sequencing and comparative analysis of the elephant shark (Callorhinchus milii) genome.</title>
        <authorList>
            <person name="Venkatesh B."/>
            <person name="Kirkness E.F."/>
            <person name="Loh Y.H."/>
            <person name="Halpern A.L."/>
            <person name="Lee A.P."/>
            <person name="Johnson J."/>
            <person name="Dandona N."/>
            <person name="Viswanathan L.D."/>
            <person name="Tay A."/>
            <person name="Venter J.C."/>
            <person name="Strausberg R.L."/>
            <person name="Brenner S."/>
        </authorList>
    </citation>
    <scope>NUCLEOTIDE SEQUENCE [LARGE SCALE GENOMIC DNA]</scope>
</reference>
<feature type="domain" description="Ig-like" evidence="4">
    <location>
        <begin position="126"/>
        <end position="213"/>
    </location>
</feature>
<dbReference type="Pfam" id="PF07679">
    <property type="entry name" value="I-set"/>
    <property type="match status" value="1"/>
</dbReference>
<proteinExistence type="predicted"/>
<dbReference type="GeneTree" id="ENSGT01110000267173"/>
<evidence type="ECO:0000256" key="2">
    <source>
        <dbReference type="ARBA" id="ARBA00023319"/>
    </source>
</evidence>
<reference evidence="7" key="1">
    <citation type="journal article" date="2006" name="Science">
        <title>Ancient noncoding elements conserved in the human genome.</title>
        <authorList>
            <person name="Venkatesh B."/>
            <person name="Kirkness E.F."/>
            <person name="Loh Y.H."/>
            <person name="Halpern A.L."/>
            <person name="Lee A.P."/>
            <person name="Johnson J."/>
            <person name="Dandona N."/>
            <person name="Viswanathan L.D."/>
            <person name="Tay A."/>
            <person name="Venter J.C."/>
            <person name="Strausberg R.L."/>
            <person name="Brenner S."/>
        </authorList>
    </citation>
    <scope>NUCLEOTIDE SEQUENCE [LARGE SCALE GENOMIC DNA]</scope>
</reference>
<reference evidence="6" key="5">
    <citation type="submission" date="2025-09" db="UniProtKB">
        <authorList>
            <consortium name="Ensembl"/>
        </authorList>
    </citation>
    <scope>IDENTIFICATION</scope>
</reference>
<dbReference type="InterPro" id="IPR013783">
    <property type="entry name" value="Ig-like_fold"/>
</dbReference>
<reference evidence="7" key="3">
    <citation type="journal article" date="2014" name="Nature">
        <title>Elephant shark genome provides unique insights into gnathostome evolution.</title>
        <authorList>
            <consortium name="International Elephant Shark Genome Sequencing Consortium"/>
            <person name="Venkatesh B."/>
            <person name="Lee A.P."/>
            <person name="Ravi V."/>
            <person name="Maurya A.K."/>
            <person name="Lian M.M."/>
            <person name="Swann J.B."/>
            <person name="Ohta Y."/>
            <person name="Flajnik M.F."/>
            <person name="Sutoh Y."/>
            <person name="Kasahara M."/>
            <person name="Hoon S."/>
            <person name="Gangu V."/>
            <person name="Roy S.W."/>
            <person name="Irimia M."/>
            <person name="Korzh V."/>
            <person name="Kondrychyn I."/>
            <person name="Lim Z.W."/>
            <person name="Tay B.H."/>
            <person name="Tohari S."/>
            <person name="Kong K.W."/>
            <person name="Ho S."/>
            <person name="Lorente-Galdos B."/>
            <person name="Quilez J."/>
            <person name="Marques-Bonet T."/>
            <person name="Raney B.J."/>
            <person name="Ingham P.W."/>
            <person name="Tay A."/>
            <person name="Hillier L.W."/>
            <person name="Minx P."/>
            <person name="Boehm T."/>
            <person name="Wilson R.K."/>
            <person name="Brenner S."/>
            <person name="Warren W.C."/>
        </authorList>
    </citation>
    <scope>NUCLEOTIDE SEQUENCE [LARGE SCALE GENOMIC DNA]</scope>
</reference>
<dbReference type="Ensembl" id="ENSCMIT00000032891.1">
    <property type="protein sequence ID" value="ENSCMIP00000032400.1"/>
    <property type="gene ID" value="ENSCMIG00000013846.1"/>
</dbReference>
<dbReference type="InterPro" id="IPR013098">
    <property type="entry name" value="Ig_I-set"/>
</dbReference>
<keyword evidence="3" id="KW-1133">Transmembrane helix</keyword>
<dbReference type="SMART" id="SM00060">
    <property type="entry name" value="FN3"/>
    <property type="match status" value="1"/>
</dbReference>
<reference evidence="6" key="4">
    <citation type="submission" date="2025-08" db="UniProtKB">
        <authorList>
            <consortium name="Ensembl"/>
        </authorList>
    </citation>
    <scope>IDENTIFICATION</scope>
</reference>
<dbReference type="InterPro" id="IPR003961">
    <property type="entry name" value="FN3_dom"/>
</dbReference>
<keyword evidence="3" id="KW-0472">Membrane</keyword>
<dbReference type="Gene3D" id="2.60.40.10">
    <property type="entry name" value="Immunoglobulins"/>
    <property type="match status" value="2"/>
</dbReference>
<dbReference type="PROSITE" id="PS50853">
    <property type="entry name" value="FN3"/>
    <property type="match status" value="1"/>
</dbReference>
<evidence type="ECO:0000259" key="5">
    <source>
        <dbReference type="PROSITE" id="PS50853"/>
    </source>
</evidence>
<feature type="transmembrane region" description="Helical" evidence="3">
    <location>
        <begin position="210"/>
        <end position="230"/>
    </location>
</feature>
<evidence type="ECO:0000256" key="1">
    <source>
        <dbReference type="ARBA" id="ARBA00022737"/>
    </source>
</evidence>
<dbReference type="PANTHER" id="PTHR14340">
    <property type="entry name" value="MICROFIBRIL-ASSOCIATED GLYCOPROTEIN 3"/>
    <property type="match status" value="1"/>
</dbReference>
<protein>
    <submittedName>
        <fullName evidence="6">Uncharacterized protein</fullName>
    </submittedName>
</protein>
<dbReference type="InParanoid" id="A0A4W3JJV4"/>
<keyword evidence="1" id="KW-0677">Repeat</keyword>
<dbReference type="InterPro" id="IPR036116">
    <property type="entry name" value="FN3_sf"/>
</dbReference>